<dbReference type="SUPFAM" id="SSF56300">
    <property type="entry name" value="Metallo-dependent phosphatases"/>
    <property type="match status" value="1"/>
</dbReference>
<organism evidence="4 5">
    <name type="scientific">Alloprevotella tannerae</name>
    <dbReference type="NCBI Taxonomy" id="76122"/>
    <lineage>
        <taxon>Bacteria</taxon>
        <taxon>Pseudomonadati</taxon>
        <taxon>Bacteroidota</taxon>
        <taxon>Bacteroidia</taxon>
        <taxon>Bacteroidales</taxon>
        <taxon>Prevotellaceae</taxon>
        <taxon>Alloprevotella</taxon>
    </lineage>
</organism>
<dbReference type="GO" id="GO:0046872">
    <property type="term" value="F:metal ion binding"/>
    <property type="evidence" value="ECO:0007669"/>
    <property type="project" value="UniProtKB-KW"/>
</dbReference>
<dbReference type="Proteomes" id="UP000704068">
    <property type="component" value="Unassembled WGS sequence"/>
</dbReference>
<dbReference type="EMBL" id="JABZGR010000019">
    <property type="protein sequence ID" value="MBF0970687.1"/>
    <property type="molecule type" value="Genomic_DNA"/>
</dbReference>
<name>A0A929RZG2_9BACT</name>
<dbReference type="AlphaFoldDB" id="A0A929RZG2"/>
<dbReference type="GO" id="GO:0016787">
    <property type="term" value="F:hydrolase activity"/>
    <property type="evidence" value="ECO:0007669"/>
    <property type="project" value="UniProtKB-UniRule"/>
</dbReference>
<dbReference type="InterPro" id="IPR000979">
    <property type="entry name" value="Phosphodiesterase_MJ0936/Vps29"/>
</dbReference>
<keyword evidence="2" id="KW-0479">Metal-binding</keyword>
<dbReference type="InterPro" id="IPR024654">
    <property type="entry name" value="Calcineurin-like_PHP_lpxH"/>
</dbReference>
<gene>
    <name evidence="4" type="ORF">HXK21_06560</name>
</gene>
<dbReference type="EC" id="3.1.4.-" evidence="2"/>
<reference evidence="4" key="1">
    <citation type="submission" date="2020-04" db="EMBL/GenBank/DDBJ databases">
        <title>Deep metagenomics examines the oral microbiome during advanced dental caries in children, revealing novel taxa and co-occurrences with host molecules.</title>
        <authorList>
            <person name="Baker J.L."/>
            <person name="Morton J.T."/>
            <person name="Dinis M."/>
            <person name="Alvarez R."/>
            <person name="Tran N.C."/>
            <person name="Knight R."/>
            <person name="Edlund A."/>
        </authorList>
    </citation>
    <scope>NUCLEOTIDE SEQUENCE</scope>
    <source>
        <strain evidence="4">JCVI_34_bin.1</strain>
    </source>
</reference>
<accession>A0A929RZG2</accession>
<dbReference type="Pfam" id="PF12850">
    <property type="entry name" value="Metallophos_2"/>
    <property type="match status" value="1"/>
</dbReference>
<comment type="similarity">
    <text evidence="1 2">Belongs to the metallophosphoesterase superfamily. YfcE family.</text>
</comment>
<sequence length="171" mass="19199">MKRIGLLSDTHSYWDERYAEYFSSCDEIWHAGDICSVALAEKLNEIAPLQAVCGNCDGGDLRRMYPEILRFKCEDADVLIKHIGGYPGHYDRSIAARLYASPPDLFISGHSHILKIQYDPTLSCLHINPGAAGLQGWQQVRTLVRFTVDGKRFEDIEVIELGSRSVLKKGS</sequence>
<evidence type="ECO:0000256" key="1">
    <source>
        <dbReference type="ARBA" id="ARBA00008950"/>
    </source>
</evidence>
<comment type="caution">
    <text evidence="4">The sequence shown here is derived from an EMBL/GenBank/DDBJ whole genome shotgun (WGS) entry which is preliminary data.</text>
</comment>
<dbReference type="Gene3D" id="3.60.21.10">
    <property type="match status" value="1"/>
</dbReference>
<evidence type="ECO:0000313" key="4">
    <source>
        <dbReference type="EMBL" id="MBF0970687.1"/>
    </source>
</evidence>
<comment type="cofactor">
    <cofactor evidence="2">
        <name>a divalent metal cation</name>
        <dbReference type="ChEBI" id="CHEBI:60240"/>
    </cofactor>
</comment>
<evidence type="ECO:0000256" key="2">
    <source>
        <dbReference type="RuleBase" id="RU362039"/>
    </source>
</evidence>
<dbReference type="RefSeq" id="WP_303764281.1">
    <property type="nucleotide sequence ID" value="NZ_JABZGR010000019.1"/>
</dbReference>
<feature type="domain" description="Calcineurin-like phosphoesterase" evidence="3">
    <location>
        <begin position="3"/>
        <end position="150"/>
    </location>
</feature>
<proteinExistence type="inferred from homology"/>
<dbReference type="InterPro" id="IPR029052">
    <property type="entry name" value="Metallo-depent_PP-like"/>
</dbReference>
<protein>
    <recommendedName>
        <fullName evidence="2">Phosphoesterase</fullName>
        <ecNumber evidence="2">3.1.4.-</ecNumber>
    </recommendedName>
</protein>
<dbReference type="NCBIfam" id="TIGR00040">
    <property type="entry name" value="yfcE"/>
    <property type="match status" value="1"/>
</dbReference>
<evidence type="ECO:0000259" key="3">
    <source>
        <dbReference type="Pfam" id="PF12850"/>
    </source>
</evidence>
<evidence type="ECO:0000313" key="5">
    <source>
        <dbReference type="Proteomes" id="UP000704068"/>
    </source>
</evidence>